<evidence type="ECO:0000256" key="7">
    <source>
        <dbReference type="ARBA" id="ARBA00022954"/>
    </source>
</evidence>
<accession>A0AA96GI77</accession>
<dbReference type="PANTHER" id="PTHR12234">
    <property type="entry name" value="FORMIMINOTRANSFERASE-CYCLODEAMINASE"/>
    <property type="match status" value="1"/>
</dbReference>
<name>A0AA96GI77_9BACT</name>
<evidence type="ECO:0000256" key="6">
    <source>
        <dbReference type="ARBA" id="ARBA00022808"/>
    </source>
</evidence>
<sequence length="305" mass="33685">MDRLVECVPNVSEGLDKAVLALLTERIQSVPNVDLLDLHMDPDHHRSVFTLAGEPEAMATALFQFIQEAQHRIDLRRHQGQHPRIGAVDVVPWIPLRGVTMEECAENAKDLGRRVGQELGIPVFLYEQAALVPLRARLDIIRRGGLSGLQKRMDQEADWKPDFGPNVLHPTAGGVAIGARFFLIAFNVVLKSQDIQVARRIADTIRSSGGGLPALKAMGVPLASKGLVQVSMNLMNFRETSLRAAFQAVERESHRLGVKIQESEIVGLIPQEAWDADLAADLQLKNWNPEGVLEVACGKYHLFPL</sequence>
<evidence type="ECO:0000256" key="2">
    <source>
        <dbReference type="ARBA" id="ARBA00005082"/>
    </source>
</evidence>
<comment type="subcellular location">
    <subcellularLocation>
        <location evidence="1">Cytoplasm</location>
    </subcellularLocation>
</comment>
<dbReference type="NCBIfam" id="TIGR02024">
    <property type="entry name" value="FtcD"/>
    <property type="match status" value="1"/>
</dbReference>
<dbReference type="InterPro" id="IPR012886">
    <property type="entry name" value="Formiminotransferase_N"/>
</dbReference>
<dbReference type="KEGG" id="nneo:PQG83_12790"/>
<dbReference type="InterPro" id="IPR051623">
    <property type="entry name" value="FTCD"/>
</dbReference>
<dbReference type="AlphaFoldDB" id="A0AA96GI77"/>
<keyword evidence="5 10" id="KW-0808">Transferase</keyword>
<evidence type="ECO:0000313" key="11">
    <source>
        <dbReference type="Proteomes" id="UP001302494"/>
    </source>
</evidence>
<dbReference type="SMART" id="SM01222">
    <property type="entry name" value="FTCD_N"/>
    <property type="match status" value="1"/>
</dbReference>
<dbReference type="Proteomes" id="UP001302494">
    <property type="component" value="Chromosome"/>
</dbReference>
<feature type="domain" description="Formiminotransferase C-terminal subdomain" evidence="8">
    <location>
        <begin position="182"/>
        <end position="296"/>
    </location>
</feature>
<evidence type="ECO:0000256" key="5">
    <source>
        <dbReference type="ARBA" id="ARBA00022679"/>
    </source>
</evidence>
<dbReference type="InterPro" id="IPR037064">
    <property type="entry name" value="Formiminotransferase_N_sf"/>
</dbReference>
<dbReference type="InterPro" id="IPR037070">
    <property type="entry name" value="Formiminotransferase_C_sf"/>
</dbReference>
<dbReference type="EMBL" id="CP116968">
    <property type="protein sequence ID" value="WNM60635.1"/>
    <property type="molecule type" value="Genomic_DNA"/>
</dbReference>
<organism evidence="10 11">
    <name type="scientific">Candidatus Nitrospira neomarina</name>
    <dbReference type="NCBI Taxonomy" id="3020899"/>
    <lineage>
        <taxon>Bacteria</taxon>
        <taxon>Pseudomonadati</taxon>
        <taxon>Nitrospirota</taxon>
        <taxon>Nitrospiria</taxon>
        <taxon>Nitrospirales</taxon>
        <taxon>Nitrospiraceae</taxon>
        <taxon>Nitrospira</taxon>
    </lineage>
</organism>
<dbReference type="GO" id="GO:0006547">
    <property type="term" value="P:L-histidine metabolic process"/>
    <property type="evidence" value="ECO:0007669"/>
    <property type="project" value="UniProtKB-KW"/>
</dbReference>
<keyword evidence="6" id="KW-0369">Histidine metabolism</keyword>
<proteinExistence type="predicted"/>
<dbReference type="Gene3D" id="3.30.70.670">
    <property type="entry name" value="Formiminotransferase, C-terminal subdomain"/>
    <property type="match status" value="1"/>
</dbReference>
<keyword evidence="11" id="KW-1185">Reference proteome</keyword>
<dbReference type="GO" id="GO:0005542">
    <property type="term" value="F:folic acid binding"/>
    <property type="evidence" value="ECO:0007669"/>
    <property type="project" value="UniProtKB-KW"/>
</dbReference>
<dbReference type="GO" id="GO:0005737">
    <property type="term" value="C:cytoplasm"/>
    <property type="evidence" value="ECO:0007669"/>
    <property type="project" value="UniProtKB-SubCell"/>
</dbReference>
<evidence type="ECO:0000256" key="1">
    <source>
        <dbReference type="ARBA" id="ARBA00004496"/>
    </source>
</evidence>
<dbReference type="Pfam" id="PF07837">
    <property type="entry name" value="FTCD_N"/>
    <property type="match status" value="1"/>
</dbReference>
<dbReference type="InterPro" id="IPR013802">
    <property type="entry name" value="Formiminotransferase_C"/>
</dbReference>
<evidence type="ECO:0000256" key="3">
    <source>
        <dbReference type="ARBA" id="ARBA00012252"/>
    </source>
</evidence>
<dbReference type="Gene3D" id="3.30.990.10">
    <property type="entry name" value="Formiminotransferase, N-terminal subdomain"/>
    <property type="match status" value="1"/>
</dbReference>
<feature type="domain" description="Formiminotransferase N-terminal subdomain" evidence="9">
    <location>
        <begin position="3"/>
        <end position="181"/>
    </location>
</feature>
<evidence type="ECO:0000313" key="10">
    <source>
        <dbReference type="EMBL" id="WNM60635.1"/>
    </source>
</evidence>
<dbReference type="Pfam" id="PF02971">
    <property type="entry name" value="FTCD"/>
    <property type="match status" value="1"/>
</dbReference>
<evidence type="ECO:0000256" key="4">
    <source>
        <dbReference type="ARBA" id="ARBA00022490"/>
    </source>
</evidence>
<dbReference type="InterPro" id="IPR022384">
    <property type="entry name" value="FormiminoTrfase_cat_dom_sf"/>
</dbReference>
<dbReference type="SMART" id="SM01221">
    <property type="entry name" value="FTCD"/>
    <property type="match status" value="1"/>
</dbReference>
<comment type="pathway">
    <text evidence="2">Amino-acid degradation; L-histidine degradation into L-glutamate; L-glutamate from N-formimidoyl-L-glutamate (transferase route): step 1/1.</text>
</comment>
<dbReference type="InterPro" id="IPR004227">
    <property type="entry name" value="Formiminotransferase_cat"/>
</dbReference>
<dbReference type="EC" id="2.1.2.5" evidence="3"/>
<dbReference type="PANTHER" id="PTHR12234:SF1">
    <property type="entry name" value="FORMIMINOTRANSFERASE N-TERMINAL SUBDOMAIN-CONTAINING PROTEIN"/>
    <property type="match status" value="1"/>
</dbReference>
<protein>
    <recommendedName>
        <fullName evidence="3">glutamate formimidoyltransferase</fullName>
        <ecNumber evidence="3">2.1.2.5</ecNumber>
    </recommendedName>
</protein>
<dbReference type="GO" id="GO:0030409">
    <property type="term" value="F:glutamate formimidoyltransferase activity"/>
    <property type="evidence" value="ECO:0007669"/>
    <property type="project" value="UniProtKB-EC"/>
</dbReference>
<gene>
    <name evidence="10" type="primary">ftcD</name>
    <name evidence="10" type="ORF">PQG83_12790</name>
</gene>
<dbReference type="SUPFAM" id="SSF55116">
    <property type="entry name" value="Formiminotransferase domain of formiminotransferase-cyclodeaminase"/>
    <property type="match status" value="2"/>
</dbReference>
<evidence type="ECO:0000259" key="8">
    <source>
        <dbReference type="SMART" id="SM01221"/>
    </source>
</evidence>
<reference evidence="10 11" key="1">
    <citation type="submission" date="2023-01" db="EMBL/GenBank/DDBJ databases">
        <title>Cultivation and genomic characterization of new, ubiquitous marine nitrite-oxidizing bacteria from the Nitrospirales.</title>
        <authorList>
            <person name="Mueller A.J."/>
            <person name="Daebeler A."/>
            <person name="Herbold C.W."/>
            <person name="Kirkegaard R.H."/>
            <person name="Daims H."/>
        </authorList>
    </citation>
    <scope>NUCLEOTIDE SEQUENCE [LARGE SCALE GENOMIC DNA]</scope>
    <source>
        <strain evidence="10 11">DK</strain>
    </source>
</reference>
<keyword evidence="4" id="KW-0963">Cytoplasm</keyword>
<keyword evidence="7" id="KW-0290">Folate-binding</keyword>
<evidence type="ECO:0000259" key="9">
    <source>
        <dbReference type="SMART" id="SM01222"/>
    </source>
</evidence>
<dbReference type="RefSeq" id="WP_312741649.1">
    <property type="nucleotide sequence ID" value="NZ_CP116968.1"/>
</dbReference>